<reference evidence="10" key="1">
    <citation type="submission" date="2024-05" db="EMBL/GenBank/DDBJ databases">
        <title>Isolation and characterization of Sporomusa carbonis sp. nov., a carboxydotrophic hydrogenogen in the genus of Sporomusa isolated from a charcoal burning pile.</title>
        <authorList>
            <person name="Boeer T."/>
            <person name="Rosenbaum F."/>
            <person name="Eysell L."/>
            <person name="Mueller V."/>
            <person name="Daniel R."/>
            <person name="Poehlein A."/>
        </authorList>
    </citation>
    <scope>NUCLEOTIDE SEQUENCE [LARGE SCALE GENOMIC DNA]</scope>
    <source>
        <strain evidence="10">DSM 10669</strain>
    </source>
</reference>
<feature type="transmembrane region" description="Helical" evidence="7">
    <location>
        <begin position="409"/>
        <end position="430"/>
    </location>
</feature>
<dbReference type="Proteomes" id="UP000216752">
    <property type="component" value="Chromosome"/>
</dbReference>
<dbReference type="InterPro" id="IPR003856">
    <property type="entry name" value="LPS_length_determ_N"/>
</dbReference>
<keyword evidence="11" id="KW-1185">Reference proteome</keyword>
<dbReference type="PANTHER" id="PTHR32309:SF13">
    <property type="entry name" value="FERRIC ENTEROBACTIN TRANSPORT PROTEIN FEPE"/>
    <property type="match status" value="1"/>
</dbReference>
<comment type="similarity">
    <text evidence="2">Belongs to the CpsC/CapA family.</text>
</comment>
<organism evidence="10 11">
    <name type="scientific">Sporomusa silvacetica DSM 10669</name>
    <dbReference type="NCBI Taxonomy" id="1123289"/>
    <lineage>
        <taxon>Bacteria</taxon>
        <taxon>Bacillati</taxon>
        <taxon>Bacillota</taxon>
        <taxon>Negativicutes</taxon>
        <taxon>Selenomonadales</taxon>
        <taxon>Sporomusaceae</taxon>
        <taxon>Sporomusa</taxon>
    </lineage>
</organism>
<dbReference type="Pfam" id="PF13807">
    <property type="entry name" value="GNVR"/>
    <property type="match status" value="1"/>
</dbReference>
<evidence type="ECO:0008006" key="12">
    <source>
        <dbReference type="Google" id="ProtNLM"/>
    </source>
</evidence>
<evidence type="ECO:0000256" key="6">
    <source>
        <dbReference type="ARBA" id="ARBA00023136"/>
    </source>
</evidence>
<evidence type="ECO:0000256" key="5">
    <source>
        <dbReference type="ARBA" id="ARBA00022989"/>
    </source>
</evidence>
<feature type="transmembrane region" description="Helical" evidence="7">
    <location>
        <begin position="21"/>
        <end position="40"/>
    </location>
</feature>
<evidence type="ECO:0000259" key="9">
    <source>
        <dbReference type="Pfam" id="PF13807"/>
    </source>
</evidence>
<evidence type="ECO:0000259" key="8">
    <source>
        <dbReference type="Pfam" id="PF02706"/>
    </source>
</evidence>
<keyword evidence="5 7" id="KW-1133">Transmembrane helix</keyword>
<evidence type="ECO:0000256" key="7">
    <source>
        <dbReference type="SAM" id="Phobius"/>
    </source>
</evidence>
<dbReference type="PANTHER" id="PTHR32309">
    <property type="entry name" value="TYROSINE-PROTEIN KINASE"/>
    <property type="match status" value="1"/>
</dbReference>
<comment type="subcellular location">
    <subcellularLocation>
        <location evidence="1">Cell membrane</location>
        <topology evidence="1">Multi-pass membrane protein</topology>
    </subcellularLocation>
</comment>
<evidence type="ECO:0000313" key="10">
    <source>
        <dbReference type="EMBL" id="XFO68070.1"/>
    </source>
</evidence>
<evidence type="ECO:0000256" key="1">
    <source>
        <dbReference type="ARBA" id="ARBA00004651"/>
    </source>
</evidence>
<evidence type="ECO:0000256" key="4">
    <source>
        <dbReference type="ARBA" id="ARBA00022692"/>
    </source>
</evidence>
<keyword evidence="4 7" id="KW-0812">Transmembrane</keyword>
<gene>
    <name evidence="10" type="ORF">SPSIL_042900</name>
</gene>
<protein>
    <recommendedName>
        <fullName evidence="12">Tyrosine-protein kinase ptk</fullName>
    </recommendedName>
</protein>
<evidence type="ECO:0000256" key="2">
    <source>
        <dbReference type="ARBA" id="ARBA00006683"/>
    </source>
</evidence>
<keyword evidence="3" id="KW-1003">Cell membrane</keyword>
<dbReference type="InterPro" id="IPR050445">
    <property type="entry name" value="Bact_polysacc_biosynth/exp"/>
</dbReference>
<accession>A0ABZ3IR76</accession>
<keyword evidence="6 7" id="KW-0472">Membrane</keyword>
<dbReference type="InterPro" id="IPR032807">
    <property type="entry name" value="GNVR"/>
</dbReference>
<feature type="domain" description="Tyrosine-protein kinase G-rich" evidence="9">
    <location>
        <begin position="353"/>
        <end position="428"/>
    </location>
</feature>
<sequence length="485" mass="53908">MDEMTLDLRDIIKTLKKRRGIITKVFLAFVIAAAIISFLIPPTYQAETTLRIKQPKGLANSLLADMPVGGGNTKQLMSTYAEILKSRTVIQTVIDKTQQKKEKIPNYEGMLKTITTQPVKDTEILKIQVQAKSPEEASEVANTLVDTFTNRLTSLVRSEQTVVREFIGQRLQESKLELEKAESLLEAYKRNNKIVAPTEETRAIVERLKDITQLSAQNTVNTAASQAKLSSAQQQLASEKQGFIADSPLIQQYKGKLVDYEVQLVSLLQKYTNKHPEVMATQAAIDETKTKINIEVSRIVNAEAPSMNPIHQGLLQSKIQSEAEIAATAAQKQAIAAIIADNEKELIQLPTKEQGLARVMRDAMVAQEIYVMLAKRHEEARISEVMQPTDVQIIDVAIAPEKPIKPKKLLNIVLAAIVGLFAGTGLAFSLEYMNKTIRTAEDVKQYLNLPVIGSIPDFDQEHQGNDLTLWAKVKAAISARFERRG</sequence>
<evidence type="ECO:0000313" key="11">
    <source>
        <dbReference type="Proteomes" id="UP000216752"/>
    </source>
</evidence>
<dbReference type="EMBL" id="CP155573">
    <property type="protein sequence ID" value="XFO68070.1"/>
    <property type="molecule type" value="Genomic_DNA"/>
</dbReference>
<evidence type="ECO:0000256" key="3">
    <source>
        <dbReference type="ARBA" id="ARBA00022475"/>
    </source>
</evidence>
<feature type="domain" description="Polysaccharide chain length determinant N-terminal" evidence="8">
    <location>
        <begin position="5"/>
        <end position="96"/>
    </location>
</feature>
<proteinExistence type="inferred from homology"/>
<dbReference type="Pfam" id="PF02706">
    <property type="entry name" value="Wzz"/>
    <property type="match status" value="1"/>
</dbReference>
<name>A0ABZ3IR76_9FIRM</name>